<gene>
    <name evidence="2" type="ORF">VNO77_34392</name>
</gene>
<evidence type="ECO:0000313" key="3">
    <source>
        <dbReference type="Proteomes" id="UP001367508"/>
    </source>
</evidence>
<feature type="region of interest" description="Disordered" evidence="1">
    <location>
        <begin position="1"/>
        <end position="20"/>
    </location>
</feature>
<evidence type="ECO:0000313" key="2">
    <source>
        <dbReference type="EMBL" id="KAK7315814.1"/>
    </source>
</evidence>
<proteinExistence type="predicted"/>
<name>A0AAN9PZR6_CANGL</name>
<accession>A0AAN9PZR6</accession>
<keyword evidence="3" id="KW-1185">Reference proteome</keyword>
<dbReference type="AlphaFoldDB" id="A0AAN9PZR6"/>
<reference evidence="2 3" key="1">
    <citation type="submission" date="2024-01" db="EMBL/GenBank/DDBJ databases">
        <title>The genomes of 5 underutilized Papilionoideae crops provide insights into root nodulation and disease resistanc.</title>
        <authorList>
            <person name="Jiang F."/>
        </authorList>
    </citation>
    <scope>NUCLEOTIDE SEQUENCE [LARGE SCALE GENOMIC DNA]</scope>
    <source>
        <strain evidence="2">LVBAO_FW01</strain>
        <tissue evidence="2">Leaves</tissue>
    </source>
</reference>
<organism evidence="2 3">
    <name type="scientific">Canavalia gladiata</name>
    <name type="common">Sword bean</name>
    <name type="synonym">Dolichos gladiatus</name>
    <dbReference type="NCBI Taxonomy" id="3824"/>
    <lineage>
        <taxon>Eukaryota</taxon>
        <taxon>Viridiplantae</taxon>
        <taxon>Streptophyta</taxon>
        <taxon>Embryophyta</taxon>
        <taxon>Tracheophyta</taxon>
        <taxon>Spermatophyta</taxon>
        <taxon>Magnoliopsida</taxon>
        <taxon>eudicotyledons</taxon>
        <taxon>Gunneridae</taxon>
        <taxon>Pentapetalae</taxon>
        <taxon>rosids</taxon>
        <taxon>fabids</taxon>
        <taxon>Fabales</taxon>
        <taxon>Fabaceae</taxon>
        <taxon>Papilionoideae</taxon>
        <taxon>50 kb inversion clade</taxon>
        <taxon>NPAAA clade</taxon>
        <taxon>indigoferoid/millettioid clade</taxon>
        <taxon>Phaseoleae</taxon>
        <taxon>Canavalia</taxon>
    </lineage>
</organism>
<comment type="caution">
    <text evidence="2">The sequence shown here is derived from an EMBL/GenBank/DDBJ whole genome shotgun (WGS) entry which is preliminary data.</text>
</comment>
<dbReference type="EMBL" id="JAYMYQ010000008">
    <property type="protein sequence ID" value="KAK7315814.1"/>
    <property type="molecule type" value="Genomic_DNA"/>
</dbReference>
<protein>
    <submittedName>
        <fullName evidence="2">Uncharacterized protein</fullName>
    </submittedName>
</protein>
<evidence type="ECO:0000256" key="1">
    <source>
        <dbReference type="SAM" id="MobiDB-lite"/>
    </source>
</evidence>
<dbReference type="Proteomes" id="UP001367508">
    <property type="component" value="Unassembled WGS sequence"/>
</dbReference>
<sequence>MSTYHAFKSDNLADLSTPKGGSCECVKDQLYALKGYAAITFLIKPRLQTGHVNKGANRAMLNWAIGSKTDPRTILPLYSHCSNWAKRVLHISTIRPH</sequence>